<dbReference type="AlphaFoldDB" id="A0A645HDE7"/>
<dbReference type="Gene3D" id="2.40.420.20">
    <property type="match status" value="1"/>
</dbReference>
<comment type="subcellular location">
    <subcellularLocation>
        <location evidence="1">Cell envelope</location>
    </subcellularLocation>
</comment>
<proteinExistence type="predicted"/>
<keyword evidence="2" id="KW-0175">Coiled coil</keyword>
<name>A0A645HDE7_9ZZZZ</name>
<accession>A0A645HDE7</accession>
<evidence type="ECO:0000256" key="1">
    <source>
        <dbReference type="ARBA" id="ARBA00004196"/>
    </source>
</evidence>
<feature type="domain" description="YknX-like beta-barrel" evidence="3">
    <location>
        <begin position="13"/>
        <end position="82"/>
    </location>
</feature>
<dbReference type="Pfam" id="PF25990">
    <property type="entry name" value="Beta-barrel_YknX"/>
    <property type="match status" value="1"/>
</dbReference>
<dbReference type="InterPro" id="IPR050465">
    <property type="entry name" value="UPF0194_transport"/>
</dbReference>
<sequence length="167" mass="17862">MVFDLSQLTFDLNVDELYIGKVKVGQTVEITADALEGQTFTGRVDKININGNTVSGVTTYPVTVVVDDPGDLLPGMNVSADIIVEHASNVLCIPVDAVQRGNVVLVPGEGAYDQKGQLVDFTKLQRVEVTLGRNDSDYIEVLTGLNEGDAVVIENKASSVYDLMMGG</sequence>
<organism evidence="4">
    <name type="scientific">bioreactor metagenome</name>
    <dbReference type="NCBI Taxonomy" id="1076179"/>
    <lineage>
        <taxon>unclassified sequences</taxon>
        <taxon>metagenomes</taxon>
        <taxon>ecological metagenomes</taxon>
    </lineage>
</organism>
<dbReference type="EMBL" id="VSSQ01091495">
    <property type="protein sequence ID" value="MPN37041.1"/>
    <property type="molecule type" value="Genomic_DNA"/>
</dbReference>
<dbReference type="Gene3D" id="2.40.30.170">
    <property type="match status" value="1"/>
</dbReference>
<evidence type="ECO:0000259" key="3">
    <source>
        <dbReference type="Pfam" id="PF25990"/>
    </source>
</evidence>
<evidence type="ECO:0000313" key="4">
    <source>
        <dbReference type="EMBL" id="MPN37041.1"/>
    </source>
</evidence>
<comment type="caution">
    <text evidence="4">The sequence shown here is derived from an EMBL/GenBank/DDBJ whole genome shotgun (WGS) entry which is preliminary data.</text>
</comment>
<dbReference type="PANTHER" id="PTHR32347">
    <property type="entry name" value="EFFLUX SYSTEM COMPONENT YKNX-RELATED"/>
    <property type="match status" value="1"/>
</dbReference>
<reference evidence="4" key="1">
    <citation type="submission" date="2019-08" db="EMBL/GenBank/DDBJ databases">
        <authorList>
            <person name="Kucharzyk K."/>
            <person name="Murdoch R.W."/>
            <person name="Higgins S."/>
            <person name="Loffler F."/>
        </authorList>
    </citation>
    <scope>NUCLEOTIDE SEQUENCE</scope>
</reference>
<dbReference type="GO" id="GO:0030313">
    <property type="term" value="C:cell envelope"/>
    <property type="evidence" value="ECO:0007669"/>
    <property type="project" value="UniProtKB-SubCell"/>
</dbReference>
<gene>
    <name evidence="4" type="ORF">SDC9_184557</name>
</gene>
<dbReference type="InterPro" id="IPR058636">
    <property type="entry name" value="Beta-barrel_YknX"/>
</dbReference>
<evidence type="ECO:0000256" key="2">
    <source>
        <dbReference type="ARBA" id="ARBA00023054"/>
    </source>
</evidence>
<protein>
    <recommendedName>
        <fullName evidence="3">YknX-like beta-barrel domain-containing protein</fullName>
    </recommendedName>
</protein>